<dbReference type="STRING" id="1855383.SAMN05216548_105176"/>
<dbReference type="RefSeq" id="WP_092496304.1">
    <property type="nucleotide sequence ID" value="NZ_FOFG01000005.1"/>
</dbReference>
<evidence type="ECO:0000256" key="3">
    <source>
        <dbReference type="ARBA" id="ARBA00020352"/>
    </source>
</evidence>
<gene>
    <name evidence="20" type="primary">dnaQ</name>
    <name evidence="22" type="ORF">SAMN05216548_105176</name>
</gene>
<dbReference type="GO" id="GO:0003887">
    <property type="term" value="F:DNA-directed DNA polymerase activity"/>
    <property type="evidence" value="ECO:0007669"/>
    <property type="project" value="UniProtKB-KW"/>
</dbReference>
<dbReference type="InterPro" id="IPR013520">
    <property type="entry name" value="Ribonucl_H"/>
</dbReference>
<dbReference type="FunFam" id="3.30.420.10:FF:000012">
    <property type="entry name" value="DNA polymerase III subunit epsilon"/>
    <property type="match status" value="1"/>
</dbReference>
<keyword evidence="23" id="KW-1185">Reference proteome</keyword>
<keyword evidence="11 19" id="KW-0460">Magnesium</keyword>
<evidence type="ECO:0000256" key="18">
    <source>
        <dbReference type="PIRSR" id="PIRSR606309-2"/>
    </source>
</evidence>
<evidence type="ECO:0000256" key="11">
    <source>
        <dbReference type="ARBA" id="ARBA00022842"/>
    </source>
</evidence>
<feature type="active site" description="Proton acceptor" evidence="17">
    <location>
        <position position="150"/>
    </location>
</feature>
<dbReference type="CDD" id="cd06131">
    <property type="entry name" value="DNA_pol_III_epsilon_Ecoli_like"/>
    <property type="match status" value="1"/>
</dbReference>
<keyword evidence="6 20" id="KW-0235">DNA replication</keyword>
<dbReference type="GO" id="GO:0008408">
    <property type="term" value="F:3'-5' exonuclease activity"/>
    <property type="evidence" value="ECO:0007669"/>
    <property type="project" value="TreeGrafter"/>
</dbReference>
<feature type="binding site" evidence="19">
    <location>
        <position position="7"/>
    </location>
    <ligand>
        <name>a divalent metal cation</name>
        <dbReference type="ChEBI" id="CHEBI:60240"/>
        <label>1</label>
        <note>catalytic</note>
    </ligand>
</feature>
<evidence type="ECO:0000256" key="19">
    <source>
        <dbReference type="PIRSR" id="PIRSR606309-3"/>
    </source>
</evidence>
<evidence type="ECO:0000259" key="21">
    <source>
        <dbReference type="SMART" id="SM00479"/>
    </source>
</evidence>
<comment type="cofactor">
    <cofactor evidence="1 20">
        <name>Mn(2+)</name>
        <dbReference type="ChEBI" id="CHEBI:29035"/>
    </cofactor>
</comment>
<evidence type="ECO:0000256" key="13">
    <source>
        <dbReference type="ARBA" id="ARBA00023211"/>
    </source>
</evidence>
<keyword evidence="12 20" id="KW-0239">DNA-directed DNA polymerase</keyword>
<name>A0A1H9GX56_9HYPH</name>
<dbReference type="InterPro" id="IPR036397">
    <property type="entry name" value="RNaseH_sf"/>
</dbReference>
<dbReference type="NCBIfam" id="NF004316">
    <property type="entry name" value="PRK05711.1"/>
    <property type="match status" value="1"/>
</dbReference>
<keyword evidence="7 20" id="KW-0540">Nuclease</keyword>
<comment type="function">
    <text evidence="14 20">DNA polymerase III is a complex, multichain enzyme responsible for most of the replicative synthesis in bacteria. The epsilon subunit contain the editing function and is a proofreading 3'-5' exonuclease.</text>
</comment>
<dbReference type="InterPro" id="IPR006309">
    <property type="entry name" value="DnaQ_proteo"/>
</dbReference>
<comment type="cofactor">
    <cofactor evidence="19">
        <name>Mg(2+)</name>
        <dbReference type="ChEBI" id="CHEBI:18420"/>
    </cofactor>
    <cofactor evidence="19">
        <name>Mn(2+)</name>
        <dbReference type="ChEBI" id="CHEBI:29035"/>
    </cofactor>
    <text evidence="19">Binds 2 divalent metal cations. Magnesium or manganese.</text>
</comment>
<dbReference type="GO" id="GO:0045004">
    <property type="term" value="P:DNA replication proofreading"/>
    <property type="evidence" value="ECO:0007669"/>
    <property type="project" value="TreeGrafter"/>
</dbReference>
<dbReference type="NCBIfam" id="TIGR00573">
    <property type="entry name" value="dnaq"/>
    <property type="match status" value="1"/>
</dbReference>
<sequence length="237" mass="26371">MREIVFDTETTGLDCLNGDRLIEIGCVEILNRIPTGRTHHIYINPKRTVHPEAVQVHGITDEFLSDKPCFEHIVDEFMEFVGDSPLVAHNSSFDRGFINMELKLCGRLIIEDHRFVDTLMLARRRHPNGPNSLDALCSRYGIDNSNRTKHGALLDAMILSEVYIELLGGRQATFELGSAGHSSASRREARMVRQRPKPLAPRLTPEELAAHGAFLAGMGGTPLWARYNEEAAAEAAA</sequence>
<feature type="binding site" evidence="18">
    <location>
        <position position="155"/>
    </location>
    <ligand>
        <name>substrate</name>
    </ligand>
</feature>
<dbReference type="PANTHER" id="PTHR30231">
    <property type="entry name" value="DNA POLYMERASE III SUBUNIT EPSILON"/>
    <property type="match status" value="1"/>
</dbReference>
<dbReference type="Gene3D" id="3.30.420.10">
    <property type="entry name" value="Ribonuclease H-like superfamily/Ribonuclease H"/>
    <property type="match status" value="1"/>
</dbReference>
<feature type="binding site" evidence="18">
    <location>
        <position position="9"/>
    </location>
    <ligand>
        <name>substrate</name>
    </ligand>
</feature>
<dbReference type="PANTHER" id="PTHR30231:SF41">
    <property type="entry name" value="DNA POLYMERASE III SUBUNIT EPSILON"/>
    <property type="match status" value="1"/>
</dbReference>
<evidence type="ECO:0000256" key="17">
    <source>
        <dbReference type="PIRSR" id="PIRSR606309-1"/>
    </source>
</evidence>
<feature type="binding site" evidence="19">
    <location>
        <position position="9"/>
    </location>
    <ligand>
        <name>a divalent metal cation</name>
        <dbReference type="ChEBI" id="CHEBI:60240"/>
        <label>1</label>
        <note>catalytic</note>
    </ligand>
</feature>
<evidence type="ECO:0000256" key="6">
    <source>
        <dbReference type="ARBA" id="ARBA00022705"/>
    </source>
</evidence>
<feature type="domain" description="Exonuclease" evidence="21">
    <location>
        <begin position="2"/>
        <end position="172"/>
    </location>
</feature>
<evidence type="ECO:0000313" key="23">
    <source>
        <dbReference type="Proteomes" id="UP000199647"/>
    </source>
</evidence>
<evidence type="ECO:0000256" key="14">
    <source>
        <dbReference type="ARBA" id="ARBA00025483"/>
    </source>
</evidence>
<dbReference type="SMART" id="SM00479">
    <property type="entry name" value="EXOIII"/>
    <property type="match status" value="1"/>
</dbReference>
<dbReference type="NCBIfam" id="TIGR01406">
    <property type="entry name" value="dnaQ_proteo"/>
    <property type="match status" value="1"/>
</dbReference>
<keyword evidence="5 20" id="KW-0548">Nucleotidyltransferase</keyword>
<keyword evidence="13 19" id="KW-0464">Manganese</keyword>
<dbReference type="GO" id="GO:0046872">
    <property type="term" value="F:metal ion binding"/>
    <property type="evidence" value="ECO:0007669"/>
    <property type="project" value="UniProtKB-KW"/>
</dbReference>
<evidence type="ECO:0000256" key="15">
    <source>
        <dbReference type="ARBA" id="ARBA00026073"/>
    </source>
</evidence>
<reference evidence="22 23" key="1">
    <citation type="submission" date="2016-10" db="EMBL/GenBank/DDBJ databases">
        <authorList>
            <person name="de Groot N.N."/>
        </authorList>
    </citation>
    <scope>NUCLEOTIDE SEQUENCE [LARGE SCALE GENOMIC DNA]</scope>
    <source>
        <strain evidence="22 23">A52C2</strain>
    </source>
</reference>
<evidence type="ECO:0000256" key="9">
    <source>
        <dbReference type="ARBA" id="ARBA00022801"/>
    </source>
</evidence>
<comment type="catalytic activity">
    <reaction evidence="16 20">
        <text>DNA(n) + a 2'-deoxyribonucleoside 5'-triphosphate = DNA(n+1) + diphosphate</text>
        <dbReference type="Rhea" id="RHEA:22508"/>
        <dbReference type="Rhea" id="RHEA-COMP:17339"/>
        <dbReference type="Rhea" id="RHEA-COMP:17340"/>
        <dbReference type="ChEBI" id="CHEBI:33019"/>
        <dbReference type="ChEBI" id="CHEBI:61560"/>
        <dbReference type="ChEBI" id="CHEBI:173112"/>
        <dbReference type="EC" id="2.7.7.7"/>
    </reaction>
</comment>
<dbReference type="Proteomes" id="UP000199647">
    <property type="component" value="Unassembled WGS sequence"/>
</dbReference>
<feature type="binding site" evidence="18">
    <location>
        <position position="7"/>
    </location>
    <ligand>
        <name>substrate</name>
    </ligand>
</feature>
<keyword evidence="8 19" id="KW-0479">Metal-binding</keyword>
<feature type="binding site" evidence="19">
    <location>
        <position position="155"/>
    </location>
    <ligand>
        <name>a divalent metal cation</name>
        <dbReference type="ChEBI" id="CHEBI:60240"/>
        <label>1</label>
        <note>catalytic</note>
    </ligand>
</feature>
<evidence type="ECO:0000256" key="2">
    <source>
        <dbReference type="ARBA" id="ARBA00012417"/>
    </source>
</evidence>
<dbReference type="AlphaFoldDB" id="A0A1H9GX56"/>
<feature type="binding site" evidence="18">
    <location>
        <position position="52"/>
    </location>
    <ligand>
        <name>substrate</name>
    </ligand>
</feature>
<evidence type="ECO:0000256" key="5">
    <source>
        <dbReference type="ARBA" id="ARBA00022695"/>
    </source>
</evidence>
<evidence type="ECO:0000256" key="1">
    <source>
        <dbReference type="ARBA" id="ARBA00001936"/>
    </source>
</evidence>
<dbReference type="Pfam" id="PF00929">
    <property type="entry name" value="RNase_T"/>
    <property type="match status" value="1"/>
</dbReference>
<dbReference type="EMBL" id="FOFG01000005">
    <property type="protein sequence ID" value="SEQ54600.1"/>
    <property type="molecule type" value="Genomic_DNA"/>
</dbReference>
<dbReference type="EC" id="2.7.7.7" evidence="2 20"/>
<dbReference type="SUPFAM" id="SSF53098">
    <property type="entry name" value="Ribonuclease H-like"/>
    <property type="match status" value="1"/>
</dbReference>
<evidence type="ECO:0000256" key="4">
    <source>
        <dbReference type="ARBA" id="ARBA00022679"/>
    </source>
</evidence>
<keyword evidence="9 20" id="KW-0378">Hydrolase</keyword>
<dbReference type="OrthoDB" id="9804290at2"/>
<evidence type="ECO:0000256" key="20">
    <source>
        <dbReference type="RuleBase" id="RU364087"/>
    </source>
</evidence>
<evidence type="ECO:0000256" key="8">
    <source>
        <dbReference type="ARBA" id="ARBA00022723"/>
    </source>
</evidence>
<protein>
    <recommendedName>
        <fullName evidence="3 20">DNA polymerase III subunit epsilon</fullName>
        <ecNumber evidence="2 20">2.7.7.7</ecNumber>
    </recommendedName>
</protein>
<accession>A0A1H9GX56</accession>
<organism evidence="22 23">
    <name type="scientific">Faunimonas pinastri</name>
    <dbReference type="NCBI Taxonomy" id="1855383"/>
    <lineage>
        <taxon>Bacteria</taxon>
        <taxon>Pseudomonadati</taxon>
        <taxon>Pseudomonadota</taxon>
        <taxon>Alphaproteobacteria</taxon>
        <taxon>Hyphomicrobiales</taxon>
        <taxon>Afifellaceae</taxon>
        <taxon>Faunimonas</taxon>
    </lineage>
</organism>
<dbReference type="InterPro" id="IPR012337">
    <property type="entry name" value="RNaseH-like_sf"/>
</dbReference>
<proteinExistence type="predicted"/>
<evidence type="ECO:0000256" key="7">
    <source>
        <dbReference type="ARBA" id="ARBA00022722"/>
    </source>
</evidence>
<evidence type="ECO:0000256" key="10">
    <source>
        <dbReference type="ARBA" id="ARBA00022839"/>
    </source>
</evidence>
<keyword evidence="4 20" id="KW-0808">Transferase</keyword>
<evidence type="ECO:0000256" key="16">
    <source>
        <dbReference type="ARBA" id="ARBA00049244"/>
    </source>
</evidence>
<keyword evidence="10 20" id="KW-0269">Exonuclease</keyword>
<dbReference type="GO" id="GO:0005829">
    <property type="term" value="C:cytosol"/>
    <property type="evidence" value="ECO:0007669"/>
    <property type="project" value="TreeGrafter"/>
</dbReference>
<feature type="binding site" evidence="18">
    <location>
        <position position="57"/>
    </location>
    <ligand>
        <name>substrate</name>
    </ligand>
</feature>
<evidence type="ECO:0000256" key="12">
    <source>
        <dbReference type="ARBA" id="ARBA00022932"/>
    </source>
</evidence>
<dbReference type="InterPro" id="IPR006054">
    <property type="entry name" value="DnaQ"/>
</dbReference>
<comment type="subunit">
    <text evidence="15 20">DNA polymerase III contains a core (composed of alpha, epsilon and theta chains) that associates with a tau subunit. This core dimerizes to form the POLIII' complex. PolIII' associates with the gamma complex (composed of gamma, delta, delta', psi and chi chains) and with the beta chain to form the complete DNA polymerase III complex.</text>
</comment>
<dbReference type="GO" id="GO:0003677">
    <property type="term" value="F:DNA binding"/>
    <property type="evidence" value="ECO:0007669"/>
    <property type="project" value="InterPro"/>
</dbReference>
<evidence type="ECO:0000313" key="22">
    <source>
        <dbReference type="EMBL" id="SEQ54600.1"/>
    </source>
</evidence>